<dbReference type="PANTHER" id="PTHR35802">
    <property type="entry name" value="PROTEASE SYNTHASE AND SPORULATION PROTEIN PAI 2"/>
    <property type="match status" value="1"/>
</dbReference>
<dbReference type="InterPro" id="IPR012349">
    <property type="entry name" value="Split_barrel_FMN-bd"/>
</dbReference>
<dbReference type="VEuPathDB" id="AmoebaDB:NfTy_068430"/>
<dbReference type="PANTHER" id="PTHR35802:SF1">
    <property type="entry name" value="PROTEASE SYNTHASE AND SPORULATION PROTEIN PAI 2"/>
    <property type="match status" value="1"/>
</dbReference>
<dbReference type="VEuPathDB" id="AmoebaDB:NF0041720"/>
<evidence type="ECO:0000313" key="1">
    <source>
        <dbReference type="EMBL" id="KAF0976901.1"/>
    </source>
</evidence>
<dbReference type="Pfam" id="PF04299">
    <property type="entry name" value="FMN_bind_2"/>
    <property type="match status" value="1"/>
</dbReference>
<dbReference type="EMBL" id="VFQX01000036">
    <property type="protein sequence ID" value="KAF0976901.1"/>
    <property type="molecule type" value="Genomic_DNA"/>
</dbReference>
<accession>A0A6A5BRI9</accession>
<dbReference type="OrthoDB" id="2101473at2759"/>
<dbReference type="Gene3D" id="2.30.110.10">
    <property type="entry name" value="Electron Transport, Fmn-binding Protein, Chain A"/>
    <property type="match status" value="1"/>
</dbReference>
<sequence>MSEQQQEPNSNYFSVLSSFLLQPSSKILSGIGLCTCLYYVYSGLKYLSEKISLHRSNNQNATLIQNTNCAIENTPVDQYHHEFYIPKYFSTFNIHQDTPHQVSDHARMNNHHDNFNFKIQFMKENSFALLLTWKDETPSQMFTSHVPFLIEPATSLESVTLQFHLAKTNPHCKALEEFSKSCFEFSPRWKCMVIFAGPHFYISPKWYGDREVQKRQVPTWNFTSIHAMADTCQVIHDMNGKKEIVTQLTNVHEEWLLKTTKNPNESDLVKYDFSQIDEKYSQVLLNEIVGFTLNVKEVKEKWKLSQNKSFPVIQSVVEGLKRQGSDLAVQTSELMNMMKKNE</sequence>
<dbReference type="GeneID" id="68111414"/>
<dbReference type="SUPFAM" id="SSF50475">
    <property type="entry name" value="FMN-binding split barrel"/>
    <property type="match status" value="1"/>
</dbReference>
<gene>
    <name evidence="1" type="ORF">FDP41_004196</name>
</gene>
<dbReference type="InterPro" id="IPR007396">
    <property type="entry name" value="TR_PAI2-type"/>
</dbReference>
<dbReference type="VEuPathDB" id="AmoebaDB:FDP41_004196"/>
<organism evidence="1 2">
    <name type="scientific">Naegleria fowleri</name>
    <name type="common">Brain eating amoeba</name>
    <dbReference type="NCBI Taxonomy" id="5763"/>
    <lineage>
        <taxon>Eukaryota</taxon>
        <taxon>Discoba</taxon>
        <taxon>Heterolobosea</taxon>
        <taxon>Tetramitia</taxon>
        <taxon>Eutetramitia</taxon>
        <taxon>Vahlkampfiidae</taxon>
        <taxon>Naegleria</taxon>
    </lineage>
</organism>
<protein>
    <submittedName>
        <fullName evidence="1">Uncharacterized protein</fullName>
    </submittedName>
</protein>
<dbReference type="RefSeq" id="XP_044561614.1">
    <property type="nucleotide sequence ID" value="XM_044707584.1"/>
</dbReference>
<reference evidence="1 2" key="1">
    <citation type="journal article" date="2019" name="Sci. Rep.">
        <title>Nanopore sequencing improves the draft genome of the human pathogenic amoeba Naegleria fowleri.</title>
        <authorList>
            <person name="Liechti N."/>
            <person name="Schurch N."/>
            <person name="Bruggmann R."/>
            <person name="Wittwer M."/>
        </authorList>
    </citation>
    <scope>NUCLEOTIDE SEQUENCE [LARGE SCALE GENOMIC DNA]</scope>
    <source>
        <strain evidence="1 2">ATCC 30894</strain>
    </source>
</reference>
<keyword evidence="2" id="KW-1185">Reference proteome</keyword>
<name>A0A6A5BRI9_NAEFO</name>
<proteinExistence type="predicted"/>
<dbReference type="Proteomes" id="UP000444721">
    <property type="component" value="Unassembled WGS sequence"/>
</dbReference>
<comment type="caution">
    <text evidence="1">The sequence shown here is derived from an EMBL/GenBank/DDBJ whole genome shotgun (WGS) entry which is preliminary data.</text>
</comment>
<dbReference type="OMA" id="IYHDTKD"/>
<dbReference type="AlphaFoldDB" id="A0A6A5BRI9"/>
<evidence type="ECO:0000313" key="2">
    <source>
        <dbReference type="Proteomes" id="UP000444721"/>
    </source>
</evidence>